<keyword evidence="4" id="KW-0255">Endonuclease</keyword>
<feature type="non-terminal residue" evidence="9">
    <location>
        <position position="334"/>
    </location>
</feature>
<dbReference type="GO" id="GO:0016788">
    <property type="term" value="F:hydrolase activity, acting on ester bonds"/>
    <property type="evidence" value="ECO:0007669"/>
    <property type="project" value="InterPro"/>
</dbReference>
<evidence type="ECO:0000313" key="9">
    <source>
        <dbReference type="EMBL" id="KAJ7622886.1"/>
    </source>
</evidence>
<keyword evidence="10" id="KW-1185">Reference proteome</keyword>
<dbReference type="SUPFAM" id="SSF48537">
    <property type="entry name" value="Phospholipase C/P1 nuclease"/>
    <property type="match status" value="1"/>
</dbReference>
<evidence type="ECO:0000256" key="8">
    <source>
        <dbReference type="SAM" id="MobiDB-lite"/>
    </source>
</evidence>
<dbReference type="Gene3D" id="1.10.575.10">
    <property type="entry name" value="P1 Nuclease"/>
    <property type="match status" value="1"/>
</dbReference>
<comment type="caution">
    <text evidence="9">The sequence shown here is derived from an EMBL/GenBank/DDBJ whole genome shotgun (WGS) entry which is preliminary data.</text>
</comment>
<accession>A0AAD7BJI3</accession>
<dbReference type="Pfam" id="PF02265">
    <property type="entry name" value="S1-P1_nuclease"/>
    <property type="match status" value="1"/>
</dbReference>
<evidence type="ECO:0000313" key="10">
    <source>
        <dbReference type="Proteomes" id="UP001221757"/>
    </source>
</evidence>
<keyword evidence="7" id="KW-0325">Glycoprotein</keyword>
<dbReference type="GO" id="GO:0003676">
    <property type="term" value="F:nucleic acid binding"/>
    <property type="evidence" value="ECO:0007669"/>
    <property type="project" value="InterPro"/>
</dbReference>
<dbReference type="PANTHER" id="PTHR33146">
    <property type="entry name" value="ENDONUCLEASE 4"/>
    <property type="match status" value="1"/>
</dbReference>
<keyword evidence="6" id="KW-1015">Disulfide bond</keyword>
<dbReference type="CDD" id="cd11010">
    <property type="entry name" value="S1-P1_nuclease"/>
    <property type="match status" value="1"/>
</dbReference>
<evidence type="ECO:0000256" key="2">
    <source>
        <dbReference type="ARBA" id="ARBA00022722"/>
    </source>
</evidence>
<evidence type="ECO:0000256" key="7">
    <source>
        <dbReference type="ARBA" id="ARBA00023180"/>
    </source>
</evidence>
<evidence type="ECO:0000256" key="5">
    <source>
        <dbReference type="ARBA" id="ARBA00022801"/>
    </source>
</evidence>
<dbReference type="GO" id="GO:0046872">
    <property type="term" value="F:metal ion binding"/>
    <property type="evidence" value="ECO:0007669"/>
    <property type="project" value="UniProtKB-KW"/>
</dbReference>
<dbReference type="InterPro" id="IPR008947">
    <property type="entry name" value="PLipase_C/P1_nuclease_dom_sf"/>
</dbReference>
<dbReference type="InterPro" id="IPR003154">
    <property type="entry name" value="S1/P1nuclease"/>
</dbReference>
<keyword evidence="2" id="KW-0540">Nuclease</keyword>
<dbReference type="Proteomes" id="UP001221757">
    <property type="component" value="Unassembled WGS sequence"/>
</dbReference>
<gene>
    <name evidence="9" type="ORF">B0H17DRAFT_1112290</name>
</gene>
<organism evidence="9 10">
    <name type="scientific">Mycena rosella</name>
    <name type="common">Pink bonnet</name>
    <name type="synonym">Agaricus rosellus</name>
    <dbReference type="NCBI Taxonomy" id="1033263"/>
    <lineage>
        <taxon>Eukaryota</taxon>
        <taxon>Fungi</taxon>
        <taxon>Dikarya</taxon>
        <taxon>Basidiomycota</taxon>
        <taxon>Agaricomycotina</taxon>
        <taxon>Agaricomycetes</taxon>
        <taxon>Agaricomycetidae</taxon>
        <taxon>Agaricales</taxon>
        <taxon>Marasmiineae</taxon>
        <taxon>Mycenaceae</taxon>
        <taxon>Mycena</taxon>
    </lineage>
</organism>
<dbReference type="EMBL" id="JARKIE010000641">
    <property type="protein sequence ID" value="KAJ7622886.1"/>
    <property type="molecule type" value="Genomic_DNA"/>
</dbReference>
<name>A0AAD7BJI3_MYCRO</name>
<proteinExistence type="inferred from homology"/>
<sequence>IHTPSIAYGRVIRSRRTRTFIEQKPPLAHKRERDQCPLSLRTTKMTSYVVLGLELSTASMRGAPSGTPPSPTSRRTISPPPPLVGAGRPRRHVTSYLANIASWADTFRSTTAGACCSVNYARDCGATGCVVSAIANYTQRRADAAEALRFLVHFVGDITQPLHDEAFEAGANGVAVTFMGFSDNLHSDWDTFMPEELIGGSSLADAQSTKASWIAGDDVGNVITTATRWATDANALVCSVVMPNGAAALTAETDLFPTYYDDVIGTIELQIAKGGYRLANWLNTIFETEVAAKREIVEGAEKRGGLLASRTEHKRELVDESELDGRKFLPEPRR</sequence>
<keyword evidence="5" id="KW-0378">Hydrolase</keyword>
<feature type="region of interest" description="Disordered" evidence="8">
    <location>
        <begin position="311"/>
        <end position="334"/>
    </location>
</feature>
<reference evidence="9" key="1">
    <citation type="submission" date="2023-03" db="EMBL/GenBank/DDBJ databases">
        <title>Massive genome expansion in bonnet fungi (Mycena s.s.) driven by repeated elements and novel gene families across ecological guilds.</title>
        <authorList>
            <consortium name="Lawrence Berkeley National Laboratory"/>
            <person name="Harder C.B."/>
            <person name="Miyauchi S."/>
            <person name="Viragh M."/>
            <person name="Kuo A."/>
            <person name="Thoen E."/>
            <person name="Andreopoulos B."/>
            <person name="Lu D."/>
            <person name="Skrede I."/>
            <person name="Drula E."/>
            <person name="Henrissat B."/>
            <person name="Morin E."/>
            <person name="Kohler A."/>
            <person name="Barry K."/>
            <person name="LaButti K."/>
            <person name="Morin E."/>
            <person name="Salamov A."/>
            <person name="Lipzen A."/>
            <person name="Mereny Z."/>
            <person name="Hegedus B."/>
            <person name="Baldrian P."/>
            <person name="Stursova M."/>
            <person name="Weitz H."/>
            <person name="Taylor A."/>
            <person name="Grigoriev I.V."/>
            <person name="Nagy L.G."/>
            <person name="Martin F."/>
            <person name="Kauserud H."/>
        </authorList>
    </citation>
    <scope>NUCLEOTIDE SEQUENCE</scope>
    <source>
        <strain evidence="9">CBHHK067</strain>
    </source>
</reference>
<dbReference type="AlphaFoldDB" id="A0AAD7BJI3"/>
<comment type="similarity">
    <text evidence="1">Belongs to the nuclease type I family.</text>
</comment>
<evidence type="ECO:0000256" key="6">
    <source>
        <dbReference type="ARBA" id="ARBA00023157"/>
    </source>
</evidence>
<dbReference type="GO" id="GO:0006308">
    <property type="term" value="P:DNA catabolic process"/>
    <property type="evidence" value="ECO:0007669"/>
    <property type="project" value="InterPro"/>
</dbReference>
<evidence type="ECO:0000256" key="1">
    <source>
        <dbReference type="ARBA" id="ARBA00009547"/>
    </source>
</evidence>
<dbReference type="GO" id="GO:0004519">
    <property type="term" value="F:endonuclease activity"/>
    <property type="evidence" value="ECO:0007669"/>
    <property type="project" value="UniProtKB-KW"/>
</dbReference>
<dbReference type="PANTHER" id="PTHR33146:SF26">
    <property type="entry name" value="ENDONUCLEASE 4"/>
    <property type="match status" value="1"/>
</dbReference>
<keyword evidence="3" id="KW-0479">Metal-binding</keyword>
<evidence type="ECO:0000256" key="3">
    <source>
        <dbReference type="ARBA" id="ARBA00022723"/>
    </source>
</evidence>
<protein>
    <submittedName>
        <fullName evidence="9">Phospholipase C/P1 nuclease domain-containing protein</fullName>
    </submittedName>
</protein>
<evidence type="ECO:0000256" key="4">
    <source>
        <dbReference type="ARBA" id="ARBA00022759"/>
    </source>
</evidence>
<feature type="region of interest" description="Disordered" evidence="8">
    <location>
        <begin position="59"/>
        <end position="88"/>
    </location>
</feature>